<reference evidence="2" key="1">
    <citation type="submission" date="2024-03" db="EMBL/GenBank/DDBJ databases">
        <title>WGS assembly of Saponaria officinalis var. Norfolk2.</title>
        <authorList>
            <person name="Jenkins J."/>
            <person name="Shu S."/>
            <person name="Grimwood J."/>
            <person name="Barry K."/>
            <person name="Goodstein D."/>
            <person name="Schmutz J."/>
            <person name="Leebens-Mack J."/>
            <person name="Osbourn A."/>
        </authorList>
    </citation>
    <scope>NUCLEOTIDE SEQUENCE [LARGE SCALE GENOMIC DNA]</scope>
    <source>
        <strain evidence="2">JIC</strain>
    </source>
</reference>
<name>A0AAW1IHJ9_SAPOF</name>
<accession>A0AAW1IHJ9</accession>
<gene>
    <name evidence="2" type="ORF">RND81_09G037700</name>
</gene>
<sequence length="116" mass="12897">MARWSASGCEYEVVVGVGFQVSGFKGWLALGMKMWSTSSMKWLSTSGLWDGKGVERRSGGGYEGWGYRHRLCRMKLAGIGAVYGGQVVMVVVGVGLTKFWAVLLCCFDFSFFFFKY</sequence>
<evidence type="ECO:0000313" key="3">
    <source>
        <dbReference type="Proteomes" id="UP001443914"/>
    </source>
</evidence>
<evidence type="ECO:0000256" key="1">
    <source>
        <dbReference type="SAM" id="Phobius"/>
    </source>
</evidence>
<keyword evidence="1" id="KW-1133">Transmembrane helix</keyword>
<evidence type="ECO:0008006" key="4">
    <source>
        <dbReference type="Google" id="ProtNLM"/>
    </source>
</evidence>
<organism evidence="2 3">
    <name type="scientific">Saponaria officinalis</name>
    <name type="common">Common soapwort</name>
    <name type="synonym">Lychnis saponaria</name>
    <dbReference type="NCBI Taxonomy" id="3572"/>
    <lineage>
        <taxon>Eukaryota</taxon>
        <taxon>Viridiplantae</taxon>
        <taxon>Streptophyta</taxon>
        <taxon>Embryophyta</taxon>
        <taxon>Tracheophyta</taxon>
        <taxon>Spermatophyta</taxon>
        <taxon>Magnoliopsida</taxon>
        <taxon>eudicotyledons</taxon>
        <taxon>Gunneridae</taxon>
        <taxon>Pentapetalae</taxon>
        <taxon>Caryophyllales</taxon>
        <taxon>Caryophyllaceae</taxon>
        <taxon>Caryophylleae</taxon>
        <taxon>Saponaria</taxon>
    </lineage>
</organism>
<feature type="transmembrane region" description="Helical" evidence="1">
    <location>
        <begin position="76"/>
        <end position="93"/>
    </location>
</feature>
<keyword evidence="1" id="KW-0472">Membrane</keyword>
<protein>
    <recommendedName>
        <fullName evidence="4">Transmembrane protein</fullName>
    </recommendedName>
</protein>
<dbReference type="EMBL" id="JBDFQZ010000009">
    <property type="protein sequence ID" value="KAK9689138.1"/>
    <property type="molecule type" value="Genomic_DNA"/>
</dbReference>
<proteinExistence type="predicted"/>
<dbReference type="AlphaFoldDB" id="A0AAW1IHJ9"/>
<keyword evidence="3" id="KW-1185">Reference proteome</keyword>
<keyword evidence="1" id="KW-0812">Transmembrane</keyword>
<comment type="caution">
    <text evidence="2">The sequence shown here is derived from an EMBL/GenBank/DDBJ whole genome shotgun (WGS) entry which is preliminary data.</text>
</comment>
<dbReference type="Proteomes" id="UP001443914">
    <property type="component" value="Unassembled WGS sequence"/>
</dbReference>
<evidence type="ECO:0000313" key="2">
    <source>
        <dbReference type="EMBL" id="KAK9689138.1"/>
    </source>
</evidence>